<reference evidence="2" key="1">
    <citation type="submission" date="2016-10" db="EMBL/GenBank/DDBJ databases">
        <authorList>
            <person name="Benchimol M."/>
            <person name="Almeida L.G."/>
            <person name="Vasconcelos A.T."/>
            <person name="Perreira-Neves A."/>
            <person name="Rosa I.A."/>
            <person name="Tasca T."/>
            <person name="Bogo M.R."/>
            <person name="de Souza W."/>
        </authorList>
    </citation>
    <scope>NUCLEOTIDE SEQUENCE [LARGE SCALE GENOMIC DNA]</scope>
    <source>
        <strain evidence="2">K</strain>
    </source>
</reference>
<feature type="region of interest" description="Disordered" evidence="1">
    <location>
        <begin position="292"/>
        <end position="321"/>
    </location>
</feature>
<feature type="compositionally biased region" description="Low complexity" evidence="1">
    <location>
        <begin position="394"/>
        <end position="405"/>
    </location>
</feature>
<evidence type="ECO:0000313" key="3">
    <source>
        <dbReference type="Proteomes" id="UP000179807"/>
    </source>
</evidence>
<organism evidence="2 3">
    <name type="scientific">Tritrichomonas foetus</name>
    <dbReference type="NCBI Taxonomy" id="1144522"/>
    <lineage>
        <taxon>Eukaryota</taxon>
        <taxon>Metamonada</taxon>
        <taxon>Parabasalia</taxon>
        <taxon>Tritrichomonadida</taxon>
        <taxon>Tritrichomonadidae</taxon>
        <taxon>Tritrichomonas</taxon>
    </lineage>
</organism>
<feature type="compositionally biased region" description="Basic and acidic residues" evidence="1">
    <location>
        <begin position="307"/>
        <end position="316"/>
    </location>
</feature>
<accession>A0A1J4J5G6</accession>
<name>A0A1J4J5G6_9EUKA</name>
<comment type="caution">
    <text evidence="2">The sequence shown here is derived from an EMBL/GenBank/DDBJ whole genome shotgun (WGS) entry which is preliminary data.</text>
</comment>
<keyword evidence="3" id="KW-1185">Reference proteome</keyword>
<feature type="region of interest" description="Disordered" evidence="1">
    <location>
        <begin position="387"/>
        <end position="431"/>
    </location>
</feature>
<dbReference type="VEuPathDB" id="TrichDB:TRFO_40315"/>
<dbReference type="AlphaFoldDB" id="A0A1J4J5G6"/>
<dbReference type="PANTHER" id="PTHR37516:SF1">
    <property type="entry name" value="SCA1 COMPLEX SCAFFOLD PROTEIN SCAA"/>
    <property type="match status" value="1"/>
</dbReference>
<gene>
    <name evidence="2" type="ORF">TRFO_40315</name>
</gene>
<evidence type="ECO:0000256" key="1">
    <source>
        <dbReference type="SAM" id="MobiDB-lite"/>
    </source>
</evidence>
<dbReference type="InterPro" id="IPR037474">
    <property type="entry name" value="ScaA"/>
</dbReference>
<proteinExistence type="predicted"/>
<dbReference type="OrthoDB" id="17150at2759"/>
<evidence type="ECO:0000313" key="2">
    <source>
        <dbReference type="EMBL" id="OHS93375.1"/>
    </source>
</evidence>
<feature type="compositionally biased region" description="Polar residues" evidence="1">
    <location>
        <begin position="292"/>
        <end position="302"/>
    </location>
</feature>
<dbReference type="GO" id="GO:0005829">
    <property type="term" value="C:cytosol"/>
    <property type="evidence" value="ECO:0007669"/>
    <property type="project" value="TreeGrafter"/>
</dbReference>
<dbReference type="PANTHER" id="PTHR37516">
    <property type="entry name" value="SCA1 COMPLEX SCAFFOLD PROTEIN SCAA"/>
    <property type="match status" value="1"/>
</dbReference>
<dbReference type="GO" id="GO:1904515">
    <property type="term" value="P:positive regulation of TORC2 signaling"/>
    <property type="evidence" value="ECO:0007669"/>
    <property type="project" value="TreeGrafter"/>
</dbReference>
<protein>
    <submittedName>
        <fullName evidence="2">Uncharacterized protein</fullName>
    </submittedName>
</protein>
<dbReference type="GO" id="GO:0046579">
    <property type="term" value="P:positive regulation of Ras protein signal transduction"/>
    <property type="evidence" value="ECO:0007669"/>
    <property type="project" value="TreeGrafter"/>
</dbReference>
<dbReference type="GO" id="GO:0005886">
    <property type="term" value="C:plasma membrane"/>
    <property type="evidence" value="ECO:0007669"/>
    <property type="project" value="TreeGrafter"/>
</dbReference>
<dbReference type="GeneID" id="94847836"/>
<feature type="compositionally biased region" description="Low complexity" evidence="1">
    <location>
        <begin position="417"/>
        <end position="428"/>
    </location>
</feature>
<dbReference type="Proteomes" id="UP000179807">
    <property type="component" value="Unassembled WGS sequence"/>
</dbReference>
<dbReference type="EMBL" id="MLAK01001406">
    <property type="protein sequence ID" value="OHS93375.1"/>
    <property type="molecule type" value="Genomic_DNA"/>
</dbReference>
<sequence length="1041" mass="119066">MKGNSTNNRITEYETNLSKTYTVTRHKYNSPNIKNESKTKVFSTSDGKVLNRQFLPVDDVPEFQKIPAVNDSNSFDQYLFELWTWKRQFINFSKHATIPVPLSLAIPQLSPPQIISPEEWADFAQKRRLIRNFNAETSPLGPENFIHVAKMLQKGENFSEDDVLPAKGLNDSEILMKYHLNNENPWNSRLIPQRTDPSLYKTFAEYEAAMMRWGEIAQNSDFLPPSPKQVGDIINLKQEDDVIMSAPPPPIEPHTKPQPLTNRPIKEKKISILVRKLKRAYIQNIHNIQNTSSSQKTSQYLNSNDSSSKENSEKSDSTSGKSLIYSSIIPPHAHIENAASVVQHITEYGLPFAPVTGSSLTCMLRVERSMLDTGIMANNIFTKSGHVIFPNRKSPNSNPNSNSNSQTKSQPREKHTNSTNTNSSSSSSQSINDGLYSSTYLHPTIATTDEKLIGKQLTLKKKRDEILKILESNPKELLILDFSPMQFQNVIHLVIPDSNPSKTVGERILEVIPLDEIIKLSTFSDDERFLAKFSVICLYLLRAPAAYDSILQLDLVALEQYVSLIGLTASRSFPLDPMPEEEINEAINDDPQRESQIETLVMDFRQAQLLYTLYSIVFSGNAKFTQFSKFLRNLLHKSYSKIIEIVMSDSLFPKILDGFHSSNVLVHKFYFRLLRTTILLQYTKIIRIFAGHDLLKFMQRGFESSSKEIRRDSHSLWNLMIHSDTSIALQIQLIQASPSSVVNMICNGSKVFRNFLLSIFTLFRETKTMFDFRPLPFAQFQGFFSLFSNDLNNEENILFLYNLLTLCIDSEAIYCFNRKDFVDLINKFAVTTSLSLINNPNIYKMRCLKVLFKIKALEYQSVALPEIWEFILSEMTRKGDLPTEYRLTVWYTFRNAVLKQAHFVSFIRSNESLSKKLDAAFSSFDEKVIVCMIPTLTHLAKPMIKIIGVEEGTKNNLIEFFTHLSDPNVSIAAKLFTAYNASHNSTEIRKMHSYLDQFLLMLIQSEPKSVLRSFMNQNHVKEELIKFLPKVAKLHSLPPPY</sequence>
<dbReference type="RefSeq" id="XP_068346512.1">
    <property type="nucleotide sequence ID" value="XM_068513132.1"/>
</dbReference>